<feature type="repeat" description="ANK" evidence="1">
    <location>
        <begin position="205"/>
        <end position="237"/>
    </location>
</feature>
<feature type="repeat" description="ANK" evidence="1">
    <location>
        <begin position="73"/>
        <end position="105"/>
    </location>
</feature>
<feature type="repeat" description="ANK" evidence="1">
    <location>
        <begin position="172"/>
        <end position="204"/>
    </location>
</feature>
<dbReference type="SMART" id="SM00248">
    <property type="entry name" value="ANK"/>
    <property type="match status" value="8"/>
</dbReference>
<keyword evidence="3" id="KW-1185">Reference proteome</keyword>
<dbReference type="Pfam" id="PF12796">
    <property type="entry name" value="Ank_2"/>
    <property type="match status" value="1"/>
</dbReference>
<dbReference type="PROSITE" id="PS50088">
    <property type="entry name" value="ANK_REPEAT"/>
    <property type="match status" value="3"/>
</dbReference>
<evidence type="ECO:0000313" key="3">
    <source>
        <dbReference type="Proteomes" id="UP000694044"/>
    </source>
</evidence>
<comment type="caution">
    <text evidence="2">The sequence shown here is derived from an EMBL/GenBank/DDBJ whole genome shotgun (WGS) entry which is preliminary data.</text>
</comment>
<evidence type="ECO:0000256" key="1">
    <source>
        <dbReference type="PROSITE-ProRule" id="PRU00023"/>
    </source>
</evidence>
<proteinExistence type="predicted"/>
<organism evidence="2 3">
    <name type="scientific">Phytophthora pseudosyringae</name>
    <dbReference type="NCBI Taxonomy" id="221518"/>
    <lineage>
        <taxon>Eukaryota</taxon>
        <taxon>Sar</taxon>
        <taxon>Stramenopiles</taxon>
        <taxon>Oomycota</taxon>
        <taxon>Peronosporomycetes</taxon>
        <taxon>Peronosporales</taxon>
        <taxon>Peronosporaceae</taxon>
        <taxon>Phytophthora</taxon>
    </lineage>
</organism>
<dbReference type="Proteomes" id="UP000694044">
    <property type="component" value="Unassembled WGS sequence"/>
</dbReference>
<name>A0A8T1V7I2_9STRA</name>
<dbReference type="OrthoDB" id="194358at2759"/>
<keyword evidence="1" id="KW-0040">ANK repeat</keyword>
<accession>A0A8T1V7I2</accession>
<evidence type="ECO:0000313" key="2">
    <source>
        <dbReference type="EMBL" id="KAG7376049.1"/>
    </source>
</evidence>
<sequence length="578" mass="63040">MVFPSTTPMTEVHAAWLAAGANEDVAAMRQLRVQFPEWLDFQRVGPVGSAALGSASERQLRFCSWSGFHLRTIGVSALHTAAWGGSLGIVEFLLESGQSPDEGDDSGMTAMMVAILRLNLMTMRCVLRDGEAVRRNTVVDCRKEQDERVALVVAVIKLMLRFGANVDAQSQDGRTALHCATCDDAYEVAKSLLDAGASIDALDENDKTPLHYCVQEEGLLVTDLLLSRGANIDVEDQDGVSPLGFMLQRANVNVLQLFLNHHHWVPTRQRHDFAGAVLLQAVDSREESPLARYVVENEYASVTVQNAVGETPFHRAIVRRSPSMMELLADFDPAGDTLIASTVEFETPAHYAARYGSHREVEMLLQCLTSAFGDLQDVGTANPLNAVDRQGKTSLYIAATTLLEAGGAVERDSKVRLLLHHGARLFPLGALEPKMAPTGDGPGAPRIVLPPQVQSCLLRWVVEAGVRQDAHEEPEDEETAHAGPSNGLVDALTELCVQWMASVACVGSWAALLPILICAGYAHDVVSLLVELPLHRWALPGLLRQLEKFARHQLCHPLLLQLHDELLEAYQAAEMTNA</sequence>
<reference evidence="2" key="1">
    <citation type="submission" date="2021-02" db="EMBL/GenBank/DDBJ databases">
        <authorList>
            <person name="Palmer J.M."/>
        </authorList>
    </citation>
    <scope>NUCLEOTIDE SEQUENCE</scope>
    <source>
        <strain evidence="2">SCRP734</strain>
    </source>
</reference>
<protein>
    <submittedName>
        <fullName evidence="2">Uncharacterized protein</fullName>
    </submittedName>
</protein>
<dbReference type="PANTHER" id="PTHR24198:SF165">
    <property type="entry name" value="ANKYRIN REPEAT-CONTAINING PROTEIN-RELATED"/>
    <property type="match status" value="1"/>
</dbReference>
<dbReference type="EMBL" id="JAGDFM010000833">
    <property type="protein sequence ID" value="KAG7376049.1"/>
    <property type="molecule type" value="Genomic_DNA"/>
</dbReference>
<dbReference type="PROSITE" id="PS50297">
    <property type="entry name" value="ANK_REP_REGION"/>
    <property type="match status" value="3"/>
</dbReference>
<dbReference type="Pfam" id="PF00023">
    <property type="entry name" value="Ank"/>
    <property type="match status" value="1"/>
</dbReference>
<dbReference type="InterPro" id="IPR002110">
    <property type="entry name" value="Ankyrin_rpt"/>
</dbReference>
<dbReference type="AlphaFoldDB" id="A0A8T1V7I2"/>
<gene>
    <name evidence="2" type="ORF">PHYPSEUDO_014559</name>
</gene>
<dbReference type="PANTHER" id="PTHR24198">
    <property type="entry name" value="ANKYRIN REPEAT AND PROTEIN KINASE DOMAIN-CONTAINING PROTEIN"/>
    <property type="match status" value="1"/>
</dbReference>